<feature type="region of interest" description="Disordered" evidence="1">
    <location>
        <begin position="465"/>
        <end position="501"/>
    </location>
</feature>
<feature type="domain" description="DUF5129" evidence="3">
    <location>
        <begin position="49"/>
        <end position="342"/>
    </location>
</feature>
<keyword evidence="2" id="KW-0812">Transmembrane</keyword>
<comment type="caution">
    <text evidence="4">The sequence shown here is derived from an EMBL/GenBank/DDBJ whole genome shotgun (WGS) entry which is preliminary data.</text>
</comment>
<dbReference type="EMBL" id="BAABAZ010000005">
    <property type="protein sequence ID" value="GAA4283888.1"/>
    <property type="molecule type" value="Genomic_DNA"/>
</dbReference>
<gene>
    <name evidence="4" type="ORF">GCM10022261_14190</name>
</gene>
<protein>
    <recommendedName>
        <fullName evidence="3">DUF5129 domain-containing protein</fullName>
    </recommendedName>
</protein>
<evidence type="ECO:0000256" key="2">
    <source>
        <dbReference type="SAM" id="Phobius"/>
    </source>
</evidence>
<evidence type="ECO:0000256" key="1">
    <source>
        <dbReference type="SAM" id="MobiDB-lite"/>
    </source>
</evidence>
<feature type="transmembrane region" description="Helical" evidence="2">
    <location>
        <begin position="16"/>
        <end position="37"/>
    </location>
</feature>
<evidence type="ECO:0000313" key="4">
    <source>
        <dbReference type="EMBL" id="GAA4283888.1"/>
    </source>
</evidence>
<keyword evidence="2" id="KW-1133">Transmembrane helix</keyword>
<dbReference type="Pfam" id="PF17173">
    <property type="entry name" value="DUF5129"/>
    <property type="match status" value="1"/>
</dbReference>
<organism evidence="4 5">
    <name type="scientific">Brevibacterium daeguense</name>
    <dbReference type="NCBI Taxonomy" id="909936"/>
    <lineage>
        <taxon>Bacteria</taxon>
        <taxon>Bacillati</taxon>
        <taxon>Actinomycetota</taxon>
        <taxon>Actinomycetes</taxon>
        <taxon>Micrococcales</taxon>
        <taxon>Brevibacteriaceae</taxon>
        <taxon>Brevibacterium</taxon>
    </lineage>
</organism>
<feature type="transmembrane region" description="Helical" evidence="2">
    <location>
        <begin position="194"/>
        <end position="218"/>
    </location>
</feature>
<evidence type="ECO:0000313" key="5">
    <source>
        <dbReference type="Proteomes" id="UP001501586"/>
    </source>
</evidence>
<evidence type="ECO:0000259" key="3">
    <source>
        <dbReference type="Pfam" id="PF17173"/>
    </source>
</evidence>
<accession>A0ABP8EIU2</accession>
<keyword evidence="2" id="KW-0472">Membrane</keyword>
<feature type="compositionally biased region" description="Low complexity" evidence="1">
    <location>
        <begin position="466"/>
        <end position="485"/>
    </location>
</feature>
<dbReference type="RefSeq" id="WP_236863967.1">
    <property type="nucleotide sequence ID" value="NZ_BAABAZ010000005.1"/>
</dbReference>
<sequence>MSAYPPGPLAARVRTLNLITVVACLLVVALAILTAVLSRPDHQISRVDVVDEAQVLDPTLVEQEIAELRAYEPTRVLVYAKSGEAGDNLNEETLAFARDNPELDLISGDGQKWADGVFIVALSVESDGTDGGPGSGQVGTYFGEDIKIESLDAQQRIQSQGYDAFRARDWSRGVIEVTESAVSAMAKPFYASGVFLTVSTAVVVLLLLAHAGVVTGFARSYQRNRRRFGETTEGIHALMSETELIPDTGFGSRVKSTAHELLNDYTYLLDERQHIDERPLLALSAFNFPLLKKMQSFGSEVTDVSESSAMLATAVTLYSRQPGWQETWKAEIGQLRADVAEAASSQEIRHRLFDRRLGWELNDFCQRTLRRLDELEASGLTGDEAALDSGLSELTVLRRQLADLMNRVLAEATSHEPKRDAVPFIERAIRNHDDPHRRRRSLTGYYDPPHYMSPIAFSTGYGIGLQQHQQHQTQQSSSSSSTTGYGSSGGGFSGAGSSSSF</sequence>
<keyword evidence="5" id="KW-1185">Reference proteome</keyword>
<proteinExistence type="predicted"/>
<dbReference type="Proteomes" id="UP001501586">
    <property type="component" value="Unassembled WGS sequence"/>
</dbReference>
<name>A0ABP8EIU2_9MICO</name>
<dbReference type="InterPro" id="IPR033435">
    <property type="entry name" value="DUF5129"/>
</dbReference>
<reference evidence="5" key="1">
    <citation type="journal article" date="2019" name="Int. J. Syst. Evol. Microbiol.">
        <title>The Global Catalogue of Microorganisms (GCM) 10K type strain sequencing project: providing services to taxonomists for standard genome sequencing and annotation.</title>
        <authorList>
            <consortium name="The Broad Institute Genomics Platform"/>
            <consortium name="The Broad Institute Genome Sequencing Center for Infectious Disease"/>
            <person name="Wu L."/>
            <person name="Ma J."/>
        </authorList>
    </citation>
    <scope>NUCLEOTIDE SEQUENCE [LARGE SCALE GENOMIC DNA]</scope>
    <source>
        <strain evidence="5">JCM 17458</strain>
    </source>
</reference>